<dbReference type="SMART" id="SM00986">
    <property type="entry name" value="UDG"/>
    <property type="match status" value="1"/>
</dbReference>
<organism evidence="13 14">
    <name type="scientific">Candidatus Taylorbacteria bacterium RIFOXYD2_FULL_36_9</name>
    <dbReference type="NCBI Taxonomy" id="1802338"/>
    <lineage>
        <taxon>Bacteria</taxon>
        <taxon>Candidatus Tayloriibacteriota</taxon>
    </lineage>
</organism>
<dbReference type="AlphaFoldDB" id="A0A1G2PDY4"/>
<keyword evidence="11" id="KW-0234">DNA repair</keyword>
<proteinExistence type="inferred from homology"/>
<dbReference type="PANTHER" id="PTHR33693:SF1">
    <property type="entry name" value="TYPE-4 URACIL-DNA GLYCOSYLASE"/>
    <property type="match status" value="1"/>
</dbReference>
<comment type="similarity">
    <text evidence="2">Belongs to the uracil-DNA glycosylase (UDG) superfamily. Type 4 (UDGa) family.</text>
</comment>
<evidence type="ECO:0000256" key="10">
    <source>
        <dbReference type="ARBA" id="ARBA00023014"/>
    </source>
</evidence>
<accession>A0A1G2PDY4</accession>
<dbReference type="InterPro" id="IPR036895">
    <property type="entry name" value="Uracil-DNA_glycosylase-like_sf"/>
</dbReference>
<dbReference type="GO" id="GO:0051539">
    <property type="term" value="F:4 iron, 4 sulfur cluster binding"/>
    <property type="evidence" value="ECO:0007669"/>
    <property type="project" value="UniProtKB-KW"/>
</dbReference>
<keyword evidence="10" id="KW-0411">Iron-sulfur</keyword>
<comment type="catalytic activity">
    <reaction evidence="1">
        <text>Hydrolyzes single-stranded DNA or mismatched double-stranded DNA and polynucleotides, releasing free uracil.</text>
        <dbReference type="EC" id="3.2.2.27"/>
    </reaction>
</comment>
<dbReference type="Proteomes" id="UP000176965">
    <property type="component" value="Unassembled WGS sequence"/>
</dbReference>
<gene>
    <name evidence="13" type="ORF">A2541_00140</name>
</gene>
<dbReference type="SUPFAM" id="SSF52141">
    <property type="entry name" value="Uracil-DNA glycosylase-like"/>
    <property type="match status" value="1"/>
</dbReference>
<evidence type="ECO:0000256" key="3">
    <source>
        <dbReference type="ARBA" id="ARBA00012030"/>
    </source>
</evidence>
<dbReference type="GO" id="GO:0004844">
    <property type="term" value="F:uracil DNA N-glycosylase activity"/>
    <property type="evidence" value="ECO:0007669"/>
    <property type="project" value="UniProtKB-EC"/>
</dbReference>
<feature type="domain" description="Uracil-DNA glycosylase-like" evidence="12">
    <location>
        <begin position="35"/>
        <end position="199"/>
    </location>
</feature>
<dbReference type="PANTHER" id="PTHR33693">
    <property type="entry name" value="TYPE-5 URACIL-DNA GLYCOSYLASE"/>
    <property type="match status" value="1"/>
</dbReference>
<keyword evidence="7" id="KW-0227">DNA damage</keyword>
<evidence type="ECO:0000256" key="7">
    <source>
        <dbReference type="ARBA" id="ARBA00022763"/>
    </source>
</evidence>
<evidence type="ECO:0000256" key="4">
    <source>
        <dbReference type="ARBA" id="ARBA00019403"/>
    </source>
</evidence>
<evidence type="ECO:0000313" key="13">
    <source>
        <dbReference type="EMBL" id="OHA46503.1"/>
    </source>
</evidence>
<evidence type="ECO:0000256" key="1">
    <source>
        <dbReference type="ARBA" id="ARBA00001400"/>
    </source>
</evidence>
<evidence type="ECO:0000256" key="2">
    <source>
        <dbReference type="ARBA" id="ARBA00006521"/>
    </source>
</evidence>
<evidence type="ECO:0000256" key="6">
    <source>
        <dbReference type="ARBA" id="ARBA00022723"/>
    </source>
</evidence>
<sequence>MTKDEQIKKIKEEVLDLKNSPLYQYRTENNYFPVIGEGIYTAKIMFIGEAPGRNEAKTGRPFCGTAGKVLDGLLEYAGIKREEVYITNIVKDRPQMNRDPESEEIKIYGPFLDRQIEIIQPKVIATLGRYSMDYILRKYGLLGQGLSLSGMKISEGHGKIFEAKANYGTIKIAVLYHPCVAVYNPTRLPELKKDFEILKNI</sequence>
<evidence type="ECO:0000313" key="14">
    <source>
        <dbReference type="Proteomes" id="UP000176965"/>
    </source>
</evidence>
<dbReference type="EC" id="3.2.2.27" evidence="3"/>
<dbReference type="GO" id="GO:0006281">
    <property type="term" value="P:DNA repair"/>
    <property type="evidence" value="ECO:0007669"/>
    <property type="project" value="UniProtKB-KW"/>
</dbReference>
<dbReference type="SMART" id="SM00987">
    <property type="entry name" value="UreE_C"/>
    <property type="match status" value="1"/>
</dbReference>
<dbReference type="EMBL" id="MHSQ01000028">
    <property type="protein sequence ID" value="OHA46503.1"/>
    <property type="molecule type" value="Genomic_DNA"/>
</dbReference>
<dbReference type="InterPro" id="IPR005273">
    <property type="entry name" value="Ura-DNA_glyco_family4"/>
</dbReference>
<keyword evidence="8" id="KW-0378">Hydrolase</keyword>
<dbReference type="Gene3D" id="3.40.470.10">
    <property type="entry name" value="Uracil-DNA glycosylase-like domain"/>
    <property type="match status" value="1"/>
</dbReference>
<dbReference type="InterPro" id="IPR051536">
    <property type="entry name" value="UDG_Type-4/5"/>
</dbReference>
<keyword evidence="9" id="KW-0408">Iron</keyword>
<dbReference type="STRING" id="1802338.A2541_00140"/>
<comment type="caution">
    <text evidence="13">The sequence shown here is derived from an EMBL/GenBank/DDBJ whole genome shotgun (WGS) entry which is preliminary data.</text>
</comment>
<keyword evidence="6" id="KW-0479">Metal-binding</keyword>
<dbReference type="InterPro" id="IPR005122">
    <property type="entry name" value="Uracil-DNA_glycosylase-like"/>
</dbReference>
<keyword evidence="5" id="KW-0004">4Fe-4S</keyword>
<evidence type="ECO:0000256" key="8">
    <source>
        <dbReference type="ARBA" id="ARBA00022801"/>
    </source>
</evidence>
<protein>
    <recommendedName>
        <fullName evidence="4">Type-4 uracil-DNA glycosylase</fullName>
        <ecNumber evidence="3">3.2.2.27</ecNumber>
    </recommendedName>
</protein>
<evidence type="ECO:0000256" key="9">
    <source>
        <dbReference type="ARBA" id="ARBA00023004"/>
    </source>
</evidence>
<reference evidence="13 14" key="1">
    <citation type="journal article" date="2016" name="Nat. Commun.">
        <title>Thousands of microbial genomes shed light on interconnected biogeochemical processes in an aquifer system.</title>
        <authorList>
            <person name="Anantharaman K."/>
            <person name="Brown C.T."/>
            <person name="Hug L.A."/>
            <person name="Sharon I."/>
            <person name="Castelle C.J."/>
            <person name="Probst A.J."/>
            <person name="Thomas B.C."/>
            <person name="Singh A."/>
            <person name="Wilkins M.J."/>
            <person name="Karaoz U."/>
            <person name="Brodie E.L."/>
            <person name="Williams K.H."/>
            <person name="Hubbard S.S."/>
            <person name="Banfield J.F."/>
        </authorList>
    </citation>
    <scope>NUCLEOTIDE SEQUENCE [LARGE SCALE GENOMIC DNA]</scope>
</reference>
<dbReference type="GO" id="GO:0046872">
    <property type="term" value="F:metal ion binding"/>
    <property type="evidence" value="ECO:0007669"/>
    <property type="project" value="UniProtKB-KW"/>
</dbReference>
<evidence type="ECO:0000256" key="11">
    <source>
        <dbReference type="ARBA" id="ARBA00023204"/>
    </source>
</evidence>
<dbReference type="CDD" id="cd10030">
    <property type="entry name" value="UDG-F4_TTUDGA_SPO1dp_like"/>
    <property type="match status" value="1"/>
</dbReference>
<evidence type="ECO:0000256" key="5">
    <source>
        <dbReference type="ARBA" id="ARBA00022485"/>
    </source>
</evidence>
<dbReference type="Pfam" id="PF03167">
    <property type="entry name" value="UDG"/>
    <property type="match status" value="1"/>
</dbReference>
<evidence type="ECO:0000259" key="12">
    <source>
        <dbReference type="SMART" id="SM00986"/>
    </source>
</evidence>
<dbReference type="NCBIfam" id="TIGR00758">
    <property type="entry name" value="UDG_fam4"/>
    <property type="match status" value="1"/>
</dbReference>
<name>A0A1G2PDY4_9BACT</name>